<dbReference type="AlphaFoldDB" id="A0A6M3J3I9"/>
<name>A0A6M3J3I9_9ZZZZ</name>
<proteinExistence type="predicted"/>
<sequence length="41" mass="5159">MAYLTRKMLMEKNYELKQMNLWYKNRLDIAEQKNSFIKKVF</sequence>
<evidence type="ECO:0000313" key="1">
    <source>
        <dbReference type="EMBL" id="QJA63492.1"/>
    </source>
</evidence>
<organism evidence="1">
    <name type="scientific">viral metagenome</name>
    <dbReference type="NCBI Taxonomy" id="1070528"/>
    <lineage>
        <taxon>unclassified sequences</taxon>
        <taxon>metagenomes</taxon>
        <taxon>organismal metagenomes</taxon>
    </lineage>
</organism>
<dbReference type="EMBL" id="MT141498">
    <property type="protein sequence ID" value="QJA63492.1"/>
    <property type="molecule type" value="Genomic_DNA"/>
</dbReference>
<reference evidence="1" key="1">
    <citation type="submission" date="2020-03" db="EMBL/GenBank/DDBJ databases">
        <title>The deep terrestrial virosphere.</title>
        <authorList>
            <person name="Holmfeldt K."/>
            <person name="Nilsson E."/>
            <person name="Simone D."/>
            <person name="Lopez-Fernandez M."/>
            <person name="Wu X."/>
            <person name="de Brujin I."/>
            <person name="Lundin D."/>
            <person name="Andersson A."/>
            <person name="Bertilsson S."/>
            <person name="Dopson M."/>
        </authorList>
    </citation>
    <scope>NUCLEOTIDE SEQUENCE</scope>
    <source>
        <strain evidence="1">MM415B00626</strain>
    </source>
</reference>
<accession>A0A6M3J3I9</accession>
<gene>
    <name evidence="1" type="ORF">MM415B00626_0025</name>
</gene>
<protein>
    <submittedName>
        <fullName evidence="1">Uncharacterized protein</fullName>
    </submittedName>
</protein>